<dbReference type="EMBL" id="LGCN01000222">
    <property type="protein sequence ID" value="KOT33657.1"/>
    <property type="molecule type" value="Genomic_DNA"/>
</dbReference>
<accession>A0A0N0S5A0</accession>
<protein>
    <submittedName>
        <fullName evidence="2">Uncharacterized protein</fullName>
    </submittedName>
</protein>
<sequence length="97" mass="9887">MTPSGSTFPAAPIALAFSDPVTDFLSPFTIAVNACSATCAGSSFFEAPIRVSCAIPALRKKSVSVAPGMNDVIVTPVSRTSSPSASAKDCTNDFEAL</sequence>
<name>A0A0N0S5A0_9ACTN</name>
<gene>
    <name evidence="2" type="ORF">ADK41_27760</name>
</gene>
<dbReference type="AlphaFoldDB" id="A0A0N0S5A0"/>
<keyword evidence="3" id="KW-1185">Reference proteome</keyword>
<dbReference type="Proteomes" id="UP000037773">
    <property type="component" value="Unassembled WGS sequence"/>
</dbReference>
<proteinExistence type="predicted"/>
<evidence type="ECO:0000313" key="3">
    <source>
        <dbReference type="Proteomes" id="UP000037773"/>
    </source>
</evidence>
<evidence type="ECO:0000256" key="1">
    <source>
        <dbReference type="SAM" id="MobiDB-lite"/>
    </source>
</evidence>
<comment type="caution">
    <text evidence="2">The sequence shown here is derived from an EMBL/GenBank/DDBJ whole genome shotgun (WGS) entry which is preliminary data.</text>
</comment>
<dbReference type="PATRIC" id="fig|36816.3.peg.6010"/>
<feature type="region of interest" description="Disordered" evidence="1">
    <location>
        <begin position="77"/>
        <end position="97"/>
    </location>
</feature>
<organism evidence="2 3">
    <name type="scientific">Streptomyces caelestis</name>
    <dbReference type="NCBI Taxonomy" id="36816"/>
    <lineage>
        <taxon>Bacteria</taxon>
        <taxon>Bacillati</taxon>
        <taxon>Actinomycetota</taxon>
        <taxon>Actinomycetes</taxon>
        <taxon>Kitasatosporales</taxon>
        <taxon>Streptomycetaceae</taxon>
        <taxon>Streptomyces</taxon>
    </lineage>
</organism>
<evidence type="ECO:0000313" key="2">
    <source>
        <dbReference type="EMBL" id="KOT33657.1"/>
    </source>
</evidence>
<reference evidence="2 3" key="1">
    <citation type="submission" date="2015-07" db="EMBL/GenBank/DDBJ databases">
        <authorList>
            <person name="Noorani M."/>
        </authorList>
    </citation>
    <scope>NUCLEOTIDE SEQUENCE [LARGE SCALE GENOMIC DNA]</scope>
    <source>
        <strain evidence="2 3">NRRL B-24567</strain>
    </source>
</reference>